<dbReference type="AlphaFoldDB" id="A0A843XW23"/>
<keyword evidence="2" id="KW-1185">Reference proteome</keyword>
<name>A0A843XW23_COLES</name>
<dbReference type="EMBL" id="NMUH01015367">
    <property type="protein sequence ID" value="MQM23190.1"/>
    <property type="molecule type" value="Genomic_DNA"/>
</dbReference>
<organism evidence="1 2">
    <name type="scientific">Colocasia esculenta</name>
    <name type="common">Wild taro</name>
    <name type="synonym">Arum esculentum</name>
    <dbReference type="NCBI Taxonomy" id="4460"/>
    <lineage>
        <taxon>Eukaryota</taxon>
        <taxon>Viridiplantae</taxon>
        <taxon>Streptophyta</taxon>
        <taxon>Embryophyta</taxon>
        <taxon>Tracheophyta</taxon>
        <taxon>Spermatophyta</taxon>
        <taxon>Magnoliopsida</taxon>
        <taxon>Liliopsida</taxon>
        <taxon>Araceae</taxon>
        <taxon>Aroideae</taxon>
        <taxon>Colocasieae</taxon>
        <taxon>Colocasia</taxon>
    </lineage>
</organism>
<gene>
    <name evidence="1" type="ORF">Taro_056253</name>
</gene>
<reference evidence="1" key="1">
    <citation type="submission" date="2017-07" db="EMBL/GenBank/DDBJ databases">
        <title>Taro Niue Genome Assembly and Annotation.</title>
        <authorList>
            <person name="Atibalentja N."/>
            <person name="Keating K."/>
            <person name="Fields C.J."/>
        </authorList>
    </citation>
    <scope>NUCLEOTIDE SEQUENCE</scope>
    <source>
        <strain evidence="1">Niue_2</strain>
        <tissue evidence="1">Leaf</tissue>
    </source>
</reference>
<sequence length="598" mass="67425">MQLEILSNLGKIGVSTLPSERTGHNFSPRHRIAYVSIIRNRHSETVDRALVSRNSVLRPKFHPGACVLVHRLSCLLGQTWIFVRLGVEAAREAPIPNRHFDLIGDKTLFLGRKTFISRSKITILANDLPDFKVFWQKRLPRLRESLAEPTHGASLPRRSDVVLNSARDLLPSDHNSKSTLRDGRQGAGFAEFRSGAEISPRSVCTSTPIVVPLWSDADICSPGDRRYSHPLQFIPTPSAKELGITFRPGIRIAYVSIIRNRHFETVDRALVSWNSISGPKFRPGACVLIFVHPRVKIARKAPIRNRHFDPVGKRSHSEISGLAPKFLSGSVVAGYLLPRSLIWVLEHRRYGHPLQFIPTPSAKELGITFRPRIGIAYKRLPRLRELLAEPTHGVELPQRSEVMFNSARDLLPRSLIWPKFRPGACALVHRLSCPLGRTQIFVRPGVETAREAPIQNRHFDPKRLPRLRELLAKPTHGASLPRQSEVVFNSARDLLPRSLILVLEHRRYSHPLQFIPTPSAKKLGITFRPGIRIAYVAIIRNRHSETVDRGIVSRNSVPGPKFRPGACVLVHRLSCPFGQTRIFVRPGVETAREALIWN</sequence>
<evidence type="ECO:0000313" key="2">
    <source>
        <dbReference type="Proteomes" id="UP000652761"/>
    </source>
</evidence>
<dbReference type="Proteomes" id="UP000652761">
    <property type="component" value="Unassembled WGS sequence"/>
</dbReference>
<comment type="caution">
    <text evidence="1">The sequence shown here is derived from an EMBL/GenBank/DDBJ whole genome shotgun (WGS) entry which is preliminary data.</text>
</comment>
<proteinExistence type="predicted"/>
<evidence type="ECO:0000313" key="1">
    <source>
        <dbReference type="EMBL" id="MQM23190.1"/>
    </source>
</evidence>
<accession>A0A843XW23</accession>
<protein>
    <submittedName>
        <fullName evidence="1">Uncharacterized protein</fullName>
    </submittedName>
</protein>